<dbReference type="SUPFAM" id="SSF51161">
    <property type="entry name" value="Trimeric LpxA-like enzymes"/>
    <property type="match status" value="1"/>
</dbReference>
<dbReference type="PANTHER" id="PTHR43584">
    <property type="entry name" value="NUCLEOTIDYL TRANSFERASE"/>
    <property type="match status" value="1"/>
</dbReference>
<dbReference type="Gene3D" id="2.160.10.10">
    <property type="entry name" value="Hexapeptide repeat proteins"/>
    <property type="match status" value="1"/>
</dbReference>
<evidence type="ECO:0000313" key="4">
    <source>
        <dbReference type="Proteomes" id="UP001251948"/>
    </source>
</evidence>
<protein>
    <submittedName>
        <fullName evidence="3">Acetyltransferase</fullName>
    </submittedName>
</protein>
<evidence type="ECO:0000256" key="1">
    <source>
        <dbReference type="ARBA" id="ARBA00022679"/>
    </source>
</evidence>
<dbReference type="Proteomes" id="UP001251948">
    <property type="component" value="Unassembled WGS sequence"/>
</dbReference>
<dbReference type="PANTHER" id="PTHR43584:SF8">
    <property type="entry name" value="N-ACETYLMURAMATE ALPHA-1-PHOSPHATE URIDYLYLTRANSFERASE"/>
    <property type="match status" value="1"/>
</dbReference>
<accession>A0AAJ2JIG0</accession>
<keyword evidence="1" id="KW-0808">Transferase</keyword>
<dbReference type="InterPro" id="IPR050065">
    <property type="entry name" value="GlmU-like"/>
</dbReference>
<sequence length="201" mass="20996">MWWNDLTALADALPALASHIDSSAQVSPRATVQGTVCIGAGSRICDGAHLQGPISIGRDCLIGNNALLRGPLRIGDGTRIGFASELKNALIGESVSIGPQCFIGDSRIDARAYLGALVRTSNHRLDGATVAVHIGGAVIDSQRDKLGAWIGEGASLGVGVIILPGRIIAPGSQFGPRITVERNLPPGRYRLLQSLHSQPLE</sequence>
<keyword evidence="2" id="KW-0012">Acyltransferase</keyword>
<proteinExistence type="predicted"/>
<dbReference type="GO" id="GO:0016746">
    <property type="term" value="F:acyltransferase activity"/>
    <property type="evidence" value="ECO:0007669"/>
    <property type="project" value="UniProtKB-KW"/>
</dbReference>
<dbReference type="InterPro" id="IPR011004">
    <property type="entry name" value="Trimer_LpxA-like_sf"/>
</dbReference>
<evidence type="ECO:0000256" key="2">
    <source>
        <dbReference type="ARBA" id="ARBA00023315"/>
    </source>
</evidence>
<dbReference type="GO" id="GO:0016779">
    <property type="term" value="F:nucleotidyltransferase activity"/>
    <property type="evidence" value="ECO:0007669"/>
    <property type="project" value="UniProtKB-ARBA"/>
</dbReference>
<dbReference type="EMBL" id="JAVSKO010000013">
    <property type="protein sequence ID" value="MDT3470572.1"/>
    <property type="molecule type" value="Genomic_DNA"/>
</dbReference>
<organism evidence="3 4">
    <name type="scientific">Stenotrophomonas maltophilia</name>
    <name type="common">Pseudomonas maltophilia</name>
    <name type="synonym">Xanthomonas maltophilia</name>
    <dbReference type="NCBI Taxonomy" id="40324"/>
    <lineage>
        <taxon>Bacteria</taxon>
        <taxon>Pseudomonadati</taxon>
        <taxon>Pseudomonadota</taxon>
        <taxon>Gammaproteobacteria</taxon>
        <taxon>Lysobacterales</taxon>
        <taxon>Lysobacteraceae</taxon>
        <taxon>Stenotrophomonas</taxon>
        <taxon>Stenotrophomonas maltophilia group</taxon>
    </lineage>
</organism>
<dbReference type="AlphaFoldDB" id="A0AAJ2JIG0"/>
<comment type="caution">
    <text evidence="3">The sequence shown here is derived from an EMBL/GenBank/DDBJ whole genome shotgun (WGS) entry which is preliminary data.</text>
</comment>
<evidence type="ECO:0000313" key="3">
    <source>
        <dbReference type="EMBL" id="MDT3470572.1"/>
    </source>
</evidence>
<reference evidence="3" key="1">
    <citation type="submission" date="2023-07" db="EMBL/GenBank/DDBJ databases">
        <title>Comparative genomics of clinical Stenotrophomonas maltophilia isolates reveals regions of diversity which correlate with colonization and persistence in vivo.</title>
        <authorList>
            <person name="Mcdaniel M.S."/>
            <person name="Swords W.E."/>
            <person name="Sumpter N.A."/>
            <person name="Lindgren N.R."/>
            <person name="Billiot C.E."/>
        </authorList>
    </citation>
    <scope>NUCLEOTIDE SEQUENCE</scope>
    <source>
        <strain evidence="3">Ism4</strain>
    </source>
</reference>
<gene>
    <name evidence="3" type="ORF">ROV92_21515</name>
</gene>
<dbReference type="RefSeq" id="WP_004153602.1">
    <property type="nucleotide sequence ID" value="NZ_JAVSKO010000013.1"/>
</dbReference>
<name>A0AAJ2JIG0_STEMA</name>